<feature type="compositionally biased region" description="Low complexity" evidence="3">
    <location>
        <begin position="418"/>
        <end position="443"/>
    </location>
</feature>
<feature type="compositionally biased region" description="Basic and acidic residues" evidence="3">
    <location>
        <begin position="51"/>
        <end position="61"/>
    </location>
</feature>
<organism evidence="4 5">
    <name type="scientific">Steinernema carpocapsae</name>
    <name type="common">Entomopathogenic nematode</name>
    <dbReference type="NCBI Taxonomy" id="34508"/>
    <lineage>
        <taxon>Eukaryota</taxon>
        <taxon>Metazoa</taxon>
        <taxon>Ecdysozoa</taxon>
        <taxon>Nematoda</taxon>
        <taxon>Chromadorea</taxon>
        <taxon>Rhabditida</taxon>
        <taxon>Tylenchina</taxon>
        <taxon>Panagrolaimomorpha</taxon>
        <taxon>Strongyloidoidea</taxon>
        <taxon>Steinernematidae</taxon>
        <taxon>Steinernema</taxon>
    </lineage>
</organism>
<proteinExistence type="inferred from homology"/>
<dbReference type="GO" id="GO:0097038">
    <property type="term" value="C:perinuclear endoplasmic reticulum"/>
    <property type="evidence" value="ECO:0007669"/>
    <property type="project" value="TreeGrafter"/>
</dbReference>
<dbReference type="GO" id="GO:0032934">
    <property type="term" value="F:sterol binding"/>
    <property type="evidence" value="ECO:0007669"/>
    <property type="project" value="TreeGrafter"/>
</dbReference>
<dbReference type="GO" id="GO:0005829">
    <property type="term" value="C:cytosol"/>
    <property type="evidence" value="ECO:0007669"/>
    <property type="project" value="TreeGrafter"/>
</dbReference>
<gene>
    <name evidence="4" type="ORF">L596_024172</name>
</gene>
<dbReference type="InterPro" id="IPR037239">
    <property type="entry name" value="OSBP_sf"/>
</dbReference>
<evidence type="ECO:0000256" key="2">
    <source>
        <dbReference type="ARBA" id="ARBA00022553"/>
    </source>
</evidence>
<dbReference type="PANTHER" id="PTHR10972">
    <property type="entry name" value="OXYSTEROL-BINDING PROTEIN-RELATED"/>
    <property type="match status" value="1"/>
</dbReference>
<reference evidence="4 5" key="2">
    <citation type="journal article" date="2019" name="G3 (Bethesda)">
        <title>Hybrid Assembly of the Genome of the Entomopathogenic Nematode Steinernema carpocapsae Identifies the X-Chromosome.</title>
        <authorList>
            <person name="Serra L."/>
            <person name="Macchietto M."/>
            <person name="Macias-Munoz A."/>
            <person name="McGill C.J."/>
            <person name="Rodriguez I.M."/>
            <person name="Rodriguez B."/>
            <person name="Murad R."/>
            <person name="Mortazavi A."/>
        </authorList>
    </citation>
    <scope>NUCLEOTIDE SEQUENCE [LARGE SCALE GENOMIC DNA]</scope>
    <source>
        <strain evidence="4 5">ALL</strain>
    </source>
</reference>
<dbReference type="AlphaFoldDB" id="A0A4U5MFZ4"/>
<comment type="similarity">
    <text evidence="1">Belongs to the OSBP family.</text>
</comment>
<evidence type="ECO:0000256" key="1">
    <source>
        <dbReference type="ARBA" id="ARBA00008842"/>
    </source>
</evidence>
<evidence type="ECO:0000313" key="4">
    <source>
        <dbReference type="EMBL" id="TKR68151.1"/>
    </source>
</evidence>
<dbReference type="PANTHER" id="PTHR10972:SF205">
    <property type="entry name" value="OXYSTEROL-BINDING PROTEIN 1"/>
    <property type="match status" value="1"/>
</dbReference>
<dbReference type="Proteomes" id="UP000298663">
    <property type="component" value="Unassembled WGS sequence"/>
</dbReference>
<dbReference type="Pfam" id="PF01237">
    <property type="entry name" value="Oxysterol_BP"/>
    <property type="match status" value="1"/>
</dbReference>
<comment type="caution">
    <text evidence="4">The sequence shown here is derived from an EMBL/GenBank/DDBJ whole genome shotgun (WGS) entry which is preliminary data.</text>
</comment>
<sequence>MSDNDSGRDSSNISTMSTDSGVTANSHVEPAPQCLEIPAGVQFNDGTPFEESERFKKREEAKRVEQAKAKEREENRGTPVITEAFVFAIEFAAVNNLNRDDLLFAPFPVKSMIPISFLEELAQTALRSYVLLAAQNLQDIHEQTVSATAFVISFVGHLKSIADLHAFMPGVGETFEVAESDERPWRFLAEQVEPDVTCISLMSPGFHFQQTLRLASHYSRHSRTFIVIPSGAGRIMFENSGNDISWSLDGLRMHLTTSPKPQDSARCPAMVSGVICLINKSGDNARISFQEMDPDARVSVVAPVHSRDRMKLVALSGDLTKSIEAISAHPKLRARARSPVREAVANTVVLMPILNPEEALKYTQAEMAHLPPTDSRHRGDVIYLRRSLRDGNSEMAAEWLAKAERKMQKYFRRENTRRVTVTPRRGRGNQNFDDNGNNDFNNNEPPRTASPQSSEPLWFQRFIEAGQVRYQYIDSADDYWAMRAEQGFKNICPDIFGLYVKEKF</sequence>
<dbReference type="OrthoDB" id="10503538at2759"/>
<dbReference type="SUPFAM" id="SSF144000">
    <property type="entry name" value="Oxysterol-binding protein-like"/>
    <property type="match status" value="1"/>
</dbReference>
<feature type="compositionally biased region" description="Polar residues" evidence="3">
    <location>
        <begin position="9"/>
        <end position="26"/>
    </location>
</feature>
<dbReference type="InterPro" id="IPR000648">
    <property type="entry name" value="Oxysterol-bd"/>
</dbReference>
<accession>A0A4U5MFZ4</accession>
<dbReference type="GO" id="GO:0005886">
    <property type="term" value="C:plasma membrane"/>
    <property type="evidence" value="ECO:0007669"/>
    <property type="project" value="TreeGrafter"/>
</dbReference>
<dbReference type="EMBL" id="AZBU02000008">
    <property type="protein sequence ID" value="TKR68151.1"/>
    <property type="molecule type" value="Genomic_DNA"/>
</dbReference>
<feature type="region of interest" description="Disordered" evidence="3">
    <location>
        <begin position="1"/>
        <end position="61"/>
    </location>
</feature>
<evidence type="ECO:0000256" key="3">
    <source>
        <dbReference type="SAM" id="MobiDB-lite"/>
    </source>
</evidence>
<protein>
    <submittedName>
        <fullName evidence="4">Uncharacterized protein</fullName>
    </submittedName>
</protein>
<name>A0A4U5MFZ4_STECR</name>
<evidence type="ECO:0000313" key="5">
    <source>
        <dbReference type="Proteomes" id="UP000298663"/>
    </source>
</evidence>
<keyword evidence="2" id="KW-0597">Phosphoprotein</keyword>
<feature type="region of interest" description="Disordered" evidence="3">
    <location>
        <begin position="413"/>
        <end position="455"/>
    </location>
</feature>
<dbReference type="STRING" id="34508.A0A4U5MFZ4"/>
<reference evidence="4 5" key="1">
    <citation type="journal article" date="2015" name="Genome Biol.">
        <title>Comparative genomics of Steinernema reveals deeply conserved gene regulatory networks.</title>
        <authorList>
            <person name="Dillman A.R."/>
            <person name="Macchietto M."/>
            <person name="Porter C.F."/>
            <person name="Rogers A."/>
            <person name="Williams B."/>
            <person name="Antoshechkin I."/>
            <person name="Lee M.M."/>
            <person name="Goodwin Z."/>
            <person name="Lu X."/>
            <person name="Lewis E.E."/>
            <person name="Goodrich-Blair H."/>
            <person name="Stock S.P."/>
            <person name="Adams B.J."/>
            <person name="Sternberg P.W."/>
            <person name="Mortazavi A."/>
        </authorList>
    </citation>
    <scope>NUCLEOTIDE SEQUENCE [LARGE SCALE GENOMIC DNA]</scope>
    <source>
        <strain evidence="4 5">ALL</strain>
    </source>
</reference>
<keyword evidence="5" id="KW-1185">Reference proteome</keyword>